<dbReference type="InterPro" id="IPR013762">
    <property type="entry name" value="Integrase-like_cat_sf"/>
</dbReference>
<accession>A0A0A2A5D7</accession>
<dbReference type="SUPFAM" id="SSF56349">
    <property type="entry name" value="DNA breaking-rejoining enzymes"/>
    <property type="match status" value="1"/>
</dbReference>
<dbReference type="eggNOG" id="COG0582">
    <property type="taxonomic scope" value="Bacteria"/>
</dbReference>
<gene>
    <name evidence="2" type="ORF">EU95_1310</name>
</gene>
<sequence length="391" mass="45356">MANPFELLKAKVSATNDVLKRKKVGVTIYIKKDAFALRASLPSKGGQSNQNIQQWVSIGLKADQKNIKEAVRLSEKLGEEKRAGLFKWSDWEKKNEESVELIKESRKAGDIIKRFEEDFWSAEDKDRNNNQNMAGWKQIEGYLLQMEKHKILNYENIVELANKAPTGSKKKADTAKHFLRLAKFAEIPNLKKLQEWSTATQKAYKDDAKKRSRKRLKDEEYLYHARLLREDPTWGWALAAQLVFGTRTSEIWSIKPFEESGKIMAEVLTVPKSEQPSEWRITPALKQEWARTLDILNIYKEFSIDKTEDYDSAFLKSLNRRYTKWLAKKTNQSFQAYDLRHAYGYRTANMNINTASASKFMGHSEAIHTATYQKGYDKQDVLQTLNLLDQQ</sequence>
<evidence type="ECO:0000313" key="3">
    <source>
        <dbReference type="Proteomes" id="UP000030355"/>
    </source>
</evidence>
<keyword evidence="1" id="KW-0233">DNA recombination</keyword>
<evidence type="ECO:0000256" key="1">
    <source>
        <dbReference type="ARBA" id="ARBA00023172"/>
    </source>
</evidence>
<dbReference type="STRING" id="93057.EU95_1310"/>
<dbReference type="GO" id="GO:0006310">
    <property type="term" value="P:DNA recombination"/>
    <property type="evidence" value="ECO:0007669"/>
    <property type="project" value="UniProtKB-KW"/>
</dbReference>
<dbReference type="GO" id="GO:0015074">
    <property type="term" value="P:DNA integration"/>
    <property type="evidence" value="ECO:0007669"/>
    <property type="project" value="InterPro"/>
</dbReference>
<comment type="caution">
    <text evidence="2">The sequence shown here is derived from an EMBL/GenBank/DDBJ whole genome shotgun (WGS) entry which is preliminary data.</text>
</comment>
<proteinExistence type="predicted"/>
<dbReference type="Gene3D" id="1.10.443.10">
    <property type="entry name" value="Intergrase catalytic core"/>
    <property type="match status" value="1"/>
</dbReference>
<dbReference type="RefSeq" id="WP_032522444.1">
    <property type="nucleotide sequence ID" value="NZ_CP138977.1"/>
</dbReference>
<name>A0A0A2A5D7_PROMR</name>
<evidence type="ECO:0000313" key="2">
    <source>
        <dbReference type="EMBL" id="KGF95618.1"/>
    </source>
</evidence>
<reference evidence="3" key="1">
    <citation type="journal article" date="2014" name="Sci. Data">
        <title>Genomes of diverse isolates of the marine cyanobacterium Prochlorococcus.</title>
        <authorList>
            <person name="Biller S."/>
            <person name="Berube P."/>
            <person name="Thompson J."/>
            <person name="Kelly L."/>
            <person name="Roggensack S."/>
            <person name="Awad L."/>
            <person name="Roache-Johnson K."/>
            <person name="Ding H."/>
            <person name="Giovannoni S.J."/>
            <person name="Moore L.R."/>
            <person name="Chisholm S.W."/>
        </authorList>
    </citation>
    <scope>NUCLEOTIDE SEQUENCE [LARGE SCALE GENOMIC DNA]</scope>
    <source>
        <strain evidence="3">MIT 9201</strain>
    </source>
</reference>
<organism evidence="2 3">
    <name type="scientific">Prochlorococcus marinus str. MIT 9201</name>
    <dbReference type="NCBI Taxonomy" id="93057"/>
    <lineage>
        <taxon>Bacteria</taxon>
        <taxon>Bacillati</taxon>
        <taxon>Cyanobacteriota</taxon>
        <taxon>Cyanophyceae</taxon>
        <taxon>Synechococcales</taxon>
        <taxon>Prochlorococcaceae</taxon>
        <taxon>Prochlorococcus</taxon>
    </lineage>
</organism>
<protein>
    <submittedName>
        <fullName evidence="2">Putative phage integrase</fullName>
    </submittedName>
</protein>
<dbReference type="InterPro" id="IPR011010">
    <property type="entry name" value="DNA_brk_join_enz"/>
</dbReference>
<dbReference type="Proteomes" id="UP000030355">
    <property type="component" value="Unassembled WGS sequence"/>
</dbReference>
<dbReference type="EMBL" id="JNAL01000014">
    <property type="protein sequence ID" value="KGF95618.1"/>
    <property type="molecule type" value="Genomic_DNA"/>
</dbReference>
<dbReference type="OrthoDB" id="421803at2"/>
<dbReference type="AlphaFoldDB" id="A0A0A2A5D7"/>
<dbReference type="GO" id="GO:0003677">
    <property type="term" value="F:DNA binding"/>
    <property type="evidence" value="ECO:0007669"/>
    <property type="project" value="InterPro"/>
</dbReference>